<dbReference type="Proteomes" id="UP000466681">
    <property type="component" value="Chromosome"/>
</dbReference>
<keyword evidence="1" id="KW-0812">Transmembrane</keyword>
<dbReference type="PANTHER" id="PTHR33371:SF4">
    <property type="entry name" value="INTERMEMBRANE PHOSPHOLIPID TRANSPORT SYSTEM BINDING PROTEIN MLAD"/>
    <property type="match status" value="1"/>
</dbReference>
<evidence type="ECO:0000256" key="1">
    <source>
        <dbReference type="SAM" id="Phobius"/>
    </source>
</evidence>
<gene>
    <name evidence="2" type="ORF">MMOR_48930</name>
</gene>
<dbReference type="EMBL" id="AP022560">
    <property type="protein sequence ID" value="BBX03957.1"/>
    <property type="molecule type" value="Genomic_DNA"/>
</dbReference>
<proteinExistence type="predicted"/>
<name>A0AAD1HEI6_9MYCO</name>
<evidence type="ECO:0000313" key="3">
    <source>
        <dbReference type="Proteomes" id="UP000466681"/>
    </source>
</evidence>
<dbReference type="InterPro" id="IPR052336">
    <property type="entry name" value="MlaD_Phospholipid_Transporter"/>
</dbReference>
<dbReference type="PANTHER" id="PTHR33371">
    <property type="entry name" value="INTERMEMBRANE PHOSPHOLIPID TRANSPORT SYSTEM BINDING PROTEIN MLAD-RELATED"/>
    <property type="match status" value="1"/>
</dbReference>
<feature type="transmembrane region" description="Helical" evidence="1">
    <location>
        <begin position="16"/>
        <end position="37"/>
    </location>
</feature>
<sequence length="351" mass="37262">MIDVLMRKTADEETRILTVVGIGVFATIAAVVALVVANPFASRQKDLISIQIDSPYVGQGVDTGTALIMHGVEVGEVKSVSSLPGGAVRLDADLRSSAAAGLTDTFTIDFRPANYFGVTGINISKGQGGQPLRDGMQIEAATRGNYTLQTLLSRLGDITDGVVTPQLVSVIDRSTRYVDGLNPLIETMLTVTKAVDNVQTVSTAQLMRNAAGLSVAFPGFVDAATDAGDRFDRAGLVEFDHTGGEVTEQFWKDHYLPTVELAAFGLFAAVGRLESSHVDDLLPAVEIVKILSDTVPGLVRPPDISQTLVELRQRFENMYGGTPEQRAMQVHIVLDSLPGVAAPLAVMGATP</sequence>
<reference evidence="2 3" key="1">
    <citation type="journal article" date="2019" name="Emerg. Microbes Infect.">
        <title>Comprehensive subspecies identification of 175 nontuberculous mycobacteria species based on 7547 genomic profiles.</title>
        <authorList>
            <person name="Matsumoto Y."/>
            <person name="Kinjo T."/>
            <person name="Motooka D."/>
            <person name="Nabeya D."/>
            <person name="Jung N."/>
            <person name="Uechi K."/>
            <person name="Horii T."/>
            <person name="Iida T."/>
            <person name="Fujita J."/>
            <person name="Nakamura S."/>
        </authorList>
    </citation>
    <scope>NUCLEOTIDE SEQUENCE [LARGE SCALE GENOMIC DNA]</scope>
    <source>
        <strain evidence="2 3">JCM 6375</strain>
    </source>
</reference>
<keyword evidence="1" id="KW-0472">Membrane</keyword>
<evidence type="ECO:0000313" key="2">
    <source>
        <dbReference type="EMBL" id="BBX03957.1"/>
    </source>
</evidence>
<protein>
    <recommendedName>
        <fullName evidence="4">Mammalian cell entry related domain protein</fullName>
    </recommendedName>
</protein>
<keyword evidence="3" id="KW-1185">Reference proteome</keyword>
<keyword evidence="1" id="KW-1133">Transmembrane helix</keyword>
<accession>A0AAD1HEI6</accession>
<dbReference type="KEGG" id="mmor:MMOR_48930"/>
<dbReference type="AlphaFoldDB" id="A0AAD1HEI6"/>
<organism evidence="2 3">
    <name type="scientific">Mycolicibacterium moriokaense</name>
    <dbReference type="NCBI Taxonomy" id="39691"/>
    <lineage>
        <taxon>Bacteria</taxon>
        <taxon>Bacillati</taxon>
        <taxon>Actinomycetota</taxon>
        <taxon>Actinomycetes</taxon>
        <taxon>Mycobacteriales</taxon>
        <taxon>Mycobacteriaceae</taxon>
        <taxon>Mycolicibacterium</taxon>
    </lineage>
</organism>
<evidence type="ECO:0008006" key="4">
    <source>
        <dbReference type="Google" id="ProtNLM"/>
    </source>
</evidence>